<name>A0A561VLU0_ACTTI</name>
<dbReference type="Proteomes" id="UP000320239">
    <property type="component" value="Unassembled WGS sequence"/>
</dbReference>
<accession>A0A561VLU0</accession>
<proteinExistence type="predicted"/>
<organism evidence="1 2">
    <name type="scientific">Actinoplanes teichomyceticus</name>
    <dbReference type="NCBI Taxonomy" id="1867"/>
    <lineage>
        <taxon>Bacteria</taxon>
        <taxon>Bacillati</taxon>
        <taxon>Actinomycetota</taxon>
        <taxon>Actinomycetes</taxon>
        <taxon>Micromonosporales</taxon>
        <taxon>Micromonosporaceae</taxon>
        <taxon>Actinoplanes</taxon>
    </lineage>
</organism>
<reference evidence="1 2" key="1">
    <citation type="submission" date="2019-06" db="EMBL/GenBank/DDBJ databases">
        <title>Sequencing the genomes of 1000 actinobacteria strains.</title>
        <authorList>
            <person name="Klenk H.-P."/>
        </authorList>
    </citation>
    <scope>NUCLEOTIDE SEQUENCE [LARGE SCALE GENOMIC DNA]</scope>
    <source>
        <strain evidence="1 2">DSM 43866</strain>
    </source>
</reference>
<dbReference type="AlphaFoldDB" id="A0A561VLU0"/>
<keyword evidence="2" id="KW-1185">Reference proteome</keyword>
<protein>
    <submittedName>
        <fullName evidence="1">Uncharacterized protein</fullName>
    </submittedName>
</protein>
<dbReference type="EMBL" id="VIWY01000005">
    <property type="protein sequence ID" value="TWG12584.1"/>
    <property type="molecule type" value="Genomic_DNA"/>
</dbReference>
<evidence type="ECO:0000313" key="2">
    <source>
        <dbReference type="Proteomes" id="UP000320239"/>
    </source>
</evidence>
<evidence type="ECO:0000313" key="1">
    <source>
        <dbReference type="EMBL" id="TWG12584.1"/>
    </source>
</evidence>
<gene>
    <name evidence="1" type="ORF">FHX34_105451</name>
</gene>
<comment type="caution">
    <text evidence="1">The sequence shown here is derived from an EMBL/GenBank/DDBJ whole genome shotgun (WGS) entry which is preliminary data.</text>
</comment>
<sequence>MRQPLAEGGEPGAVEEPRGAWNEVRVLSSRVATERHCSSRLKQRSTTLRCR</sequence>